<sequence>MTAHYRAEHPNAIRAELFSADLLQQLLSRGTAIRIYYGQQDTNPQLLLVAVDAEGRDILPTSDTDGVLAFSQPCPTICDPQSEQNMVETAQ</sequence>
<gene>
    <name evidence="1" type="ORF">GCM10023187_53990</name>
</gene>
<keyword evidence="2" id="KW-1185">Reference proteome</keyword>
<evidence type="ECO:0000313" key="2">
    <source>
        <dbReference type="Proteomes" id="UP001500936"/>
    </source>
</evidence>
<dbReference type="RefSeq" id="WP_345271178.1">
    <property type="nucleotide sequence ID" value="NZ_BAABHB010000018.1"/>
</dbReference>
<dbReference type="EMBL" id="BAABHB010000018">
    <property type="protein sequence ID" value="GAA4419555.1"/>
    <property type="molecule type" value="Genomic_DNA"/>
</dbReference>
<comment type="caution">
    <text evidence="1">The sequence shown here is derived from an EMBL/GenBank/DDBJ whole genome shotgun (WGS) entry which is preliminary data.</text>
</comment>
<dbReference type="Proteomes" id="UP001500936">
    <property type="component" value="Unassembled WGS sequence"/>
</dbReference>
<accession>A0ABP8L0Z0</accession>
<reference evidence="2" key="1">
    <citation type="journal article" date="2019" name="Int. J. Syst. Evol. Microbiol.">
        <title>The Global Catalogue of Microorganisms (GCM) 10K type strain sequencing project: providing services to taxonomists for standard genome sequencing and annotation.</title>
        <authorList>
            <consortium name="The Broad Institute Genomics Platform"/>
            <consortium name="The Broad Institute Genome Sequencing Center for Infectious Disease"/>
            <person name="Wu L."/>
            <person name="Ma J."/>
        </authorList>
    </citation>
    <scope>NUCLEOTIDE SEQUENCE [LARGE SCALE GENOMIC DNA]</scope>
    <source>
        <strain evidence="2">JCM 17925</strain>
    </source>
</reference>
<proteinExistence type="predicted"/>
<evidence type="ECO:0000313" key="1">
    <source>
        <dbReference type="EMBL" id="GAA4419555.1"/>
    </source>
</evidence>
<organism evidence="1 2">
    <name type="scientific">Nibrella viscosa</name>
    <dbReference type="NCBI Taxonomy" id="1084524"/>
    <lineage>
        <taxon>Bacteria</taxon>
        <taxon>Pseudomonadati</taxon>
        <taxon>Bacteroidota</taxon>
        <taxon>Cytophagia</taxon>
        <taxon>Cytophagales</taxon>
        <taxon>Spirosomataceae</taxon>
        <taxon>Nibrella</taxon>
    </lineage>
</organism>
<protein>
    <submittedName>
        <fullName evidence="1">Uncharacterized protein</fullName>
    </submittedName>
</protein>
<name>A0ABP8L0Z0_9BACT</name>